<dbReference type="PANTHER" id="PTHR34236:SF1">
    <property type="entry name" value="DIMETHYL SULFOXIDE REDUCTASE TRANSCRIPTIONAL ACTIVATOR"/>
    <property type="match status" value="1"/>
</dbReference>
<keyword evidence="2" id="KW-0804">Transcription</keyword>
<dbReference type="Proteomes" id="UP000053157">
    <property type="component" value="Unassembled WGS sequence"/>
</dbReference>
<dbReference type="InterPro" id="IPR007050">
    <property type="entry name" value="HTH_bacterioopsin"/>
</dbReference>
<dbReference type="OrthoDB" id="27447at2157"/>
<dbReference type="InterPro" id="IPR013324">
    <property type="entry name" value="RNA_pol_sigma_r3/r4-like"/>
</dbReference>
<evidence type="ECO:0000256" key="2">
    <source>
        <dbReference type="ARBA" id="ARBA00023163"/>
    </source>
</evidence>
<feature type="domain" description="HTH bat-type" evidence="3">
    <location>
        <begin position="157"/>
        <end position="209"/>
    </location>
</feature>
<evidence type="ECO:0000313" key="5">
    <source>
        <dbReference type="EMBL" id="KTG26989.1"/>
    </source>
</evidence>
<gene>
    <name evidence="5" type="ORF">AUR66_15175</name>
</gene>
<protein>
    <submittedName>
        <fullName evidence="5">Transcriptional regulator</fullName>
    </submittedName>
</protein>
<proteinExistence type="predicted"/>
<dbReference type="RefSeq" id="WP_058572334.1">
    <property type="nucleotide sequence ID" value="NZ_LOPV01000201.1"/>
</dbReference>
<dbReference type="EMBL" id="LOPV01000201">
    <property type="protein sequence ID" value="KTG26989.1"/>
    <property type="molecule type" value="Genomic_DNA"/>
</dbReference>
<dbReference type="InterPro" id="IPR036388">
    <property type="entry name" value="WH-like_DNA-bd_sf"/>
</dbReference>
<organism evidence="5 6">
    <name type="scientific">Haloferax profundi</name>
    <dbReference type="NCBI Taxonomy" id="1544718"/>
    <lineage>
        <taxon>Archaea</taxon>
        <taxon>Methanobacteriati</taxon>
        <taxon>Methanobacteriota</taxon>
        <taxon>Stenosarchaea group</taxon>
        <taxon>Halobacteria</taxon>
        <taxon>Halobacteriales</taxon>
        <taxon>Haloferacaceae</taxon>
        <taxon>Haloferax</taxon>
    </lineage>
</organism>
<evidence type="ECO:0000256" key="1">
    <source>
        <dbReference type="ARBA" id="ARBA00023015"/>
    </source>
</evidence>
<dbReference type="AlphaFoldDB" id="A0A0W1SLJ7"/>
<dbReference type="Gene3D" id="1.10.10.10">
    <property type="entry name" value="Winged helix-like DNA-binding domain superfamily/Winged helix DNA-binding domain"/>
    <property type="match status" value="1"/>
</dbReference>
<evidence type="ECO:0000259" key="3">
    <source>
        <dbReference type="Pfam" id="PF04967"/>
    </source>
</evidence>
<dbReference type="PANTHER" id="PTHR34236">
    <property type="entry name" value="DIMETHYL SULFOXIDE REDUCTASE TRANSCRIPTIONAL ACTIVATOR"/>
    <property type="match status" value="1"/>
</dbReference>
<sequence length="216" mass="23882">MYEATLRIRDDSAYAAATAGTSATIELWCNEHCDLLHVSHEVGGDVLERVRETVGIEAAVERGDEVVAVTADCLRHHEIDDIEGYLRRHGVLLLPPLRYQRGAKVCRLLAVSAAALTACFRDLVDSGFDVSVESKREVSFASGDAPLLAPLDAMPDLTGRQREALKLAYEHGYYDLPRGTGTEAIAAQMGVTRRTAEEHLRRAERKVMESVVRYLF</sequence>
<feature type="domain" description="HVO-A0563 N-terminal" evidence="4">
    <location>
        <begin position="3"/>
        <end position="147"/>
    </location>
</feature>
<comment type="caution">
    <text evidence="5">The sequence shown here is derived from an EMBL/GenBank/DDBJ whole genome shotgun (WGS) entry which is preliminary data.</text>
</comment>
<name>A0A0W1SLJ7_9EURY</name>
<dbReference type="SUPFAM" id="SSF88659">
    <property type="entry name" value="Sigma3 and sigma4 domains of RNA polymerase sigma factors"/>
    <property type="match status" value="1"/>
</dbReference>
<accession>A0A0W1SLJ7</accession>
<dbReference type="Pfam" id="PF24280">
    <property type="entry name" value="HVO_A0563_N"/>
    <property type="match status" value="1"/>
</dbReference>
<dbReference type="InterPro" id="IPR056531">
    <property type="entry name" value="HVO_A0563_N"/>
</dbReference>
<keyword evidence="6" id="KW-1185">Reference proteome</keyword>
<keyword evidence="1" id="KW-0805">Transcription regulation</keyword>
<evidence type="ECO:0000313" key="6">
    <source>
        <dbReference type="Proteomes" id="UP000053157"/>
    </source>
</evidence>
<reference evidence="5 6" key="1">
    <citation type="submission" date="2015-12" db="EMBL/GenBank/DDBJ databases">
        <title>Haloferax profundi sp. nov. isolated from the Discovery deep brine-seawater interface in the Red Sea.</title>
        <authorList>
            <person name="Zhang G."/>
            <person name="Stingl U."/>
            <person name="Rashid M."/>
        </authorList>
    </citation>
    <scope>NUCLEOTIDE SEQUENCE [LARGE SCALE GENOMIC DNA]</scope>
    <source>
        <strain evidence="5 6">SB29</strain>
    </source>
</reference>
<evidence type="ECO:0000259" key="4">
    <source>
        <dbReference type="Pfam" id="PF24280"/>
    </source>
</evidence>
<dbReference type="Pfam" id="PF04967">
    <property type="entry name" value="HTH_10"/>
    <property type="match status" value="1"/>
</dbReference>